<proteinExistence type="predicted"/>
<protein>
    <submittedName>
        <fullName evidence="1">Uncharacterized protein</fullName>
    </submittedName>
</protein>
<evidence type="ECO:0000313" key="1">
    <source>
        <dbReference type="EMBL" id="KIL46724.1"/>
    </source>
</evidence>
<name>A0A0C2RY58_9BACL</name>
<dbReference type="EMBL" id="JXRP01000016">
    <property type="protein sequence ID" value="KIL46724.1"/>
    <property type="molecule type" value="Genomic_DNA"/>
</dbReference>
<keyword evidence="2" id="KW-1185">Reference proteome</keyword>
<organism evidence="1 2">
    <name type="scientific">Jeotgalibacillus soli</name>
    <dbReference type="NCBI Taxonomy" id="889306"/>
    <lineage>
        <taxon>Bacteria</taxon>
        <taxon>Bacillati</taxon>
        <taxon>Bacillota</taxon>
        <taxon>Bacilli</taxon>
        <taxon>Bacillales</taxon>
        <taxon>Caryophanaceae</taxon>
        <taxon>Jeotgalibacillus</taxon>
    </lineage>
</organism>
<dbReference type="PATRIC" id="fig|889306.3.peg.1856"/>
<sequence length="37" mass="4720">MIRKKSKYDLNTKCMFRKKWKTAFSHELRFRIKAWIE</sequence>
<reference evidence="1 2" key="1">
    <citation type="submission" date="2015-01" db="EMBL/GenBank/DDBJ databases">
        <title>Genome sequencing of Jeotgalibacillus soli.</title>
        <authorList>
            <person name="Goh K.M."/>
            <person name="Chan K.-G."/>
            <person name="Yaakop A.S."/>
            <person name="Ee R."/>
            <person name="Gan H.M."/>
            <person name="Chan C.S."/>
        </authorList>
    </citation>
    <scope>NUCLEOTIDE SEQUENCE [LARGE SCALE GENOMIC DNA]</scope>
    <source>
        <strain evidence="1 2">P9</strain>
    </source>
</reference>
<evidence type="ECO:0000313" key="2">
    <source>
        <dbReference type="Proteomes" id="UP000031938"/>
    </source>
</evidence>
<gene>
    <name evidence="1" type="ORF">KP78_18420</name>
</gene>
<dbReference type="Proteomes" id="UP000031938">
    <property type="component" value="Unassembled WGS sequence"/>
</dbReference>
<accession>A0A0C2RY58</accession>
<dbReference type="AlphaFoldDB" id="A0A0C2RY58"/>
<comment type="caution">
    <text evidence="1">The sequence shown here is derived from an EMBL/GenBank/DDBJ whole genome shotgun (WGS) entry which is preliminary data.</text>
</comment>